<keyword evidence="4 5" id="KW-0472">Membrane</keyword>
<feature type="transmembrane region" description="Helical" evidence="5">
    <location>
        <begin position="93"/>
        <end position="113"/>
    </location>
</feature>
<feature type="transmembrane region" description="Helical" evidence="5">
    <location>
        <begin position="13"/>
        <end position="34"/>
    </location>
</feature>
<keyword evidence="2 5" id="KW-0812">Transmembrane</keyword>
<dbReference type="InterPro" id="IPR032808">
    <property type="entry name" value="DoxX"/>
</dbReference>
<organism evidence="6 7">
    <name type="scientific">Flavobacterium microcysteis</name>
    <dbReference type="NCBI Taxonomy" id="2596891"/>
    <lineage>
        <taxon>Bacteria</taxon>
        <taxon>Pseudomonadati</taxon>
        <taxon>Bacteroidota</taxon>
        <taxon>Flavobacteriia</taxon>
        <taxon>Flavobacteriales</taxon>
        <taxon>Flavobacteriaceae</taxon>
        <taxon>Flavobacterium</taxon>
    </lineage>
</organism>
<comment type="subcellular location">
    <subcellularLocation>
        <location evidence="1">Membrane</location>
        <topology evidence="1">Multi-pass membrane protein</topology>
    </subcellularLocation>
</comment>
<evidence type="ECO:0000256" key="1">
    <source>
        <dbReference type="ARBA" id="ARBA00004141"/>
    </source>
</evidence>
<evidence type="ECO:0000313" key="6">
    <source>
        <dbReference type="EMBL" id="TPD65859.1"/>
    </source>
</evidence>
<evidence type="ECO:0000256" key="4">
    <source>
        <dbReference type="ARBA" id="ARBA00023136"/>
    </source>
</evidence>
<dbReference type="Proteomes" id="UP000319175">
    <property type="component" value="Unassembled WGS sequence"/>
</dbReference>
<sequence>MTNKLQSITKGKYWDYFILVARFLLGWTFLRYGYGKLTDGQFGLTEAELLTPIKDLSLFRVSWYLFGHEPFNLFIGISQIVCGLLLILNRTALLGAFLFLPIVTVILIIDLTAMPPALLAGFTFRLPFYILLDCLVLWHYKDRILIIWRNIISGVNTKFKFPVWAYLILPVLAIGLEIIGMLPKVLFFAIKNLFGS</sequence>
<evidence type="ECO:0000313" key="7">
    <source>
        <dbReference type="Proteomes" id="UP000319175"/>
    </source>
</evidence>
<keyword evidence="3 5" id="KW-1133">Transmembrane helix</keyword>
<reference evidence="6 7" key="2">
    <citation type="submission" date="2019-06" db="EMBL/GenBank/DDBJ databases">
        <authorList>
            <person name="Seo Y."/>
        </authorList>
    </citation>
    <scope>NUCLEOTIDE SEQUENCE [LARGE SCALE GENOMIC DNA]</scope>
    <source>
        <strain evidence="6 7">MaA-Y11</strain>
    </source>
</reference>
<keyword evidence="7" id="KW-1185">Reference proteome</keyword>
<dbReference type="Pfam" id="PF07681">
    <property type="entry name" value="DoxX"/>
    <property type="match status" value="1"/>
</dbReference>
<evidence type="ECO:0000256" key="2">
    <source>
        <dbReference type="ARBA" id="ARBA00022692"/>
    </source>
</evidence>
<dbReference type="AlphaFoldDB" id="A0A501PZ64"/>
<evidence type="ECO:0000256" key="5">
    <source>
        <dbReference type="SAM" id="Phobius"/>
    </source>
</evidence>
<feature type="transmembrane region" description="Helical" evidence="5">
    <location>
        <begin position="119"/>
        <end position="140"/>
    </location>
</feature>
<dbReference type="OrthoDB" id="5524812at2"/>
<dbReference type="GO" id="GO:0016020">
    <property type="term" value="C:membrane"/>
    <property type="evidence" value="ECO:0007669"/>
    <property type="project" value="UniProtKB-SubCell"/>
</dbReference>
<feature type="transmembrane region" description="Helical" evidence="5">
    <location>
        <begin position="71"/>
        <end position="88"/>
    </location>
</feature>
<evidence type="ECO:0000256" key="3">
    <source>
        <dbReference type="ARBA" id="ARBA00022989"/>
    </source>
</evidence>
<dbReference type="RefSeq" id="WP_140002416.1">
    <property type="nucleotide sequence ID" value="NZ_VFJE01000056.1"/>
</dbReference>
<reference evidence="6 7" key="1">
    <citation type="submission" date="2019-06" db="EMBL/GenBank/DDBJ databases">
        <title>Flavobacterium sp. MaA-Y11 from geoumgang.</title>
        <authorList>
            <person name="Jeong S."/>
        </authorList>
    </citation>
    <scope>NUCLEOTIDE SEQUENCE [LARGE SCALE GENOMIC DNA]</scope>
    <source>
        <strain evidence="6 7">MaA-Y11</strain>
    </source>
</reference>
<proteinExistence type="predicted"/>
<accession>A0A501PZ64</accession>
<dbReference type="EMBL" id="VFJE01000056">
    <property type="protein sequence ID" value="TPD65859.1"/>
    <property type="molecule type" value="Genomic_DNA"/>
</dbReference>
<name>A0A501PZ64_9FLAO</name>
<protein>
    <submittedName>
        <fullName evidence="6">DoxX family membrane protein</fullName>
    </submittedName>
</protein>
<gene>
    <name evidence="6" type="ORF">FJA49_16905</name>
</gene>
<feature type="transmembrane region" description="Helical" evidence="5">
    <location>
        <begin position="161"/>
        <end position="190"/>
    </location>
</feature>
<comment type="caution">
    <text evidence="6">The sequence shown here is derived from an EMBL/GenBank/DDBJ whole genome shotgun (WGS) entry which is preliminary data.</text>
</comment>